<dbReference type="PANTHER" id="PTHR43308:SF5">
    <property type="entry name" value="S-LAYER PROTEIN _ PEPTIDOGLYCAN ENDO-BETA-N-ACETYLGLUCOSAMINIDASE"/>
    <property type="match status" value="1"/>
</dbReference>
<protein>
    <submittedName>
        <fullName evidence="2">Metallophosphoesterase</fullName>
    </submittedName>
</protein>
<dbReference type="PANTHER" id="PTHR43308">
    <property type="entry name" value="OUTER MEMBRANE PROTEIN ALPHA-RELATED"/>
    <property type="match status" value="1"/>
</dbReference>
<dbReference type="Proteomes" id="UP000665561">
    <property type="component" value="Unassembled WGS sequence"/>
</dbReference>
<dbReference type="PROSITE" id="PS51272">
    <property type="entry name" value="SLH"/>
    <property type="match status" value="3"/>
</dbReference>
<dbReference type="InterPro" id="IPR003343">
    <property type="entry name" value="Big_2"/>
</dbReference>
<dbReference type="Gene3D" id="2.60.40.1080">
    <property type="match status" value="1"/>
</dbReference>
<proteinExistence type="predicted"/>
<evidence type="ECO:0000313" key="3">
    <source>
        <dbReference type="Proteomes" id="UP000665561"/>
    </source>
</evidence>
<dbReference type="InterPro" id="IPR008964">
    <property type="entry name" value="Invasin/intimin_cell_adhesion"/>
</dbReference>
<accession>A0ABW9XSN6</accession>
<dbReference type="SMART" id="SM00635">
    <property type="entry name" value="BID_2"/>
    <property type="match status" value="1"/>
</dbReference>
<keyword evidence="3" id="KW-1185">Reference proteome</keyword>
<dbReference type="Pfam" id="PF02368">
    <property type="entry name" value="Big_2"/>
    <property type="match status" value="1"/>
</dbReference>
<feature type="domain" description="SLH" evidence="1">
    <location>
        <begin position="430"/>
        <end position="485"/>
    </location>
</feature>
<gene>
    <name evidence="2" type="ORF">GT019_17575</name>
</gene>
<evidence type="ECO:0000259" key="1">
    <source>
        <dbReference type="PROSITE" id="PS51272"/>
    </source>
</evidence>
<dbReference type="Pfam" id="PF00395">
    <property type="entry name" value="SLH"/>
    <property type="match status" value="3"/>
</dbReference>
<feature type="non-terminal residue" evidence="2">
    <location>
        <position position="1"/>
    </location>
</feature>
<reference evidence="2 3" key="1">
    <citation type="submission" date="2020-01" db="EMBL/GenBank/DDBJ databases">
        <title>Paenibacillus soybeanensis sp. nov. isolated from the nodules of soybean (Glycine max(L.) Merr).</title>
        <authorList>
            <person name="Wang H."/>
        </authorList>
    </citation>
    <scope>NUCLEOTIDE SEQUENCE [LARGE SCALE GENOMIC DNA]</scope>
    <source>
        <strain evidence="2 3">T1</strain>
    </source>
</reference>
<feature type="domain" description="SLH" evidence="1">
    <location>
        <begin position="369"/>
        <end position="427"/>
    </location>
</feature>
<name>A0ABW9XSN6_9BACL</name>
<comment type="caution">
    <text evidence="2">The sequence shown here is derived from an EMBL/GenBank/DDBJ whole genome shotgun (WGS) entry which is preliminary data.</text>
</comment>
<sequence length="485" mass="49809">GGFTATAEVTVKAATVAVTGVTLDKSEFTMTVGDAPVGLTATVAPTDATNKDVTWSSDKAQVATVDAAGQVTAVAPGTATITVTTADGGFTATAEVTVKAAPSSGSGYIPPVTPPAADNSYTVTADKLADNGSGGKSATVPAGTQEVKIPADTANAIKGSSLELTSGDLALTVPGEVLQELLGKLPADDQSKSTISLRMVPLTNDEAAQAIAKGEAASGADLKPVGDVYAFHLSVTTADGKTTDLSTFSEPITIKLKVGSDVDVKLAGVYYIADDGTLEYIGGHYEGGYMVAQISHFSQYAVLEFSKAFGDVPANYWAADVIKELTAQHIVSGTSANAYEPKRSVTRAEFASLLVRALHLTEKGSAAFADVKSTDWYADDVSIAVQAGIVQGKSSTLFDANAPITREEMVVMLMRAYAHMKGDAAIGTEGATFGDAANISPWAAQFVKSAAALHLVQGRGAGLFDPKGITTRAEAAQIVYNLIHS</sequence>
<dbReference type="InterPro" id="IPR051465">
    <property type="entry name" value="Cell_Envelope_Struct_Comp"/>
</dbReference>
<dbReference type="InterPro" id="IPR001119">
    <property type="entry name" value="SLH_dom"/>
</dbReference>
<organism evidence="2 3">
    <name type="scientific">Paenibacillus glycinis</name>
    <dbReference type="NCBI Taxonomy" id="2697035"/>
    <lineage>
        <taxon>Bacteria</taxon>
        <taxon>Bacillati</taxon>
        <taxon>Bacillota</taxon>
        <taxon>Bacilli</taxon>
        <taxon>Bacillales</taxon>
        <taxon>Paenibacillaceae</taxon>
        <taxon>Paenibacillus</taxon>
    </lineage>
</organism>
<dbReference type="RefSeq" id="WP_201755434.1">
    <property type="nucleotide sequence ID" value="NZ_JAAAMV010000014.1"/>
</dbReference>
<evidence type="ECO:0000313" key="2">
    <source>
        <dbReference type="EMBL" id="NBD25685.1"/>
    </source>
</evidence>
<dbReference type="SUPFAM" id="SSF49373">
    <property type="entry name" value="Invasin/intimin cell-adhesion fragments"/>
    <property type="match status" value="1"/>
</dbReference>
<dbReference type="EMBL" id="JAAAMV010000014">
    <property type="protein sequence ID" value="NBD25685.1"/>
    <property type="molecule type" value="Genomic_DNA"/>
</dbReference>
<feature type="domain" description="SLH" evidence="1">
    <location>
        <begin position="305"/>
        <end position="368"/>
    </location>
</feature>